<dbReference type="RefSeq" id="WP_311547612.1">
    <property type="nucleotide sequence ID" value="NZ_JAVREK010000035.1"/>
</dbReference>
<feature type="domain" description="Helix-turn-helix" evidence="2">
    <location>
        <begin position="13"/>
        <end position="62"/>
    </location>
</feature>
<name>A0ABU2L105_9ACTN</name>
<organism evidence="3 4">
    <name type="scientific">Streptomonospora wellingtoniae</name>
    <dbReference type="NCBI Taxonomy" id="3075544"/>
    <lineage>
        <taxon>Bacteria</taxon>
        <taxon>Bacillati</taxon>
        <taxon>Actinomycetota</taxon>
        <taxon>Actinomycetes</taxon>
        <taxon>Streptosporangiales</taxon>
        <taxon>Nocardiopsidaceae</taxon>
        <taxon>Streptomonospora</taxon>
    </lineage>
</organism>
<sequence>MPHSERSGTTLHTIPATARLLGCHRSHVYRLIARGELRVTDIKSPTSTRTKTRVPDSSIQEYSDRHARTAVTA</sequence>
<feature type="compositionally biased region" description="Polar residues" evidence="1">
    <location>
        <begin position="43"/>
        <end position="61"/>
    </location>
</feature>
<gene>
    <name evidence="3" type="ORF">RM446_23480</name>
</gene>
<keyword evidence="4" id="KW-1185">Reference proteome</keyword>
<dbReference type="Pfam" id="PF12728">
    <property type="entry name" value="HTH_17"/>
    <property type="match status" value="1"/>
</dbReference>
<evidence type="ECO:0000313" key="3">
    <source>
        <dbReference type="EMBL" id="MDT0305096.1"/>
    </source>
</evidence>
<dbReference type="InterPro" id="IPR041657">
    <property type="entry name" value="HTH_17"/>
</dbReference>
<dbReference type="EMBL" id="JAVREK010000035">
    <property type="protein sequence ID" value="MDT0305096.1"/>
    <property type="molecule type" value="Genomic_DNA"/>
</dbReference>
<dbReference type="Proteomes" id="UP001183226">
    <property type="component" value="Unassembled WGS sequence"/>
</dbReference>
<reference evidence="4" key="1">
    <citation type="submission" date="2023-07" db="EMBL/GenBank/DDBJ databases">
        <title>30 novel species of actinomycetes from the DSMZ collection.</title>
        <authorList>
            <person name="Nouioui I."/>
        </authorList>
    </citation>
    <scope>NUCLEOTIDE SEQUENCE [LARGE SCALE GENOMIC DNA]</scope>
    <source>
        <strain evidence="4">DSM 45055</strain>
    </source>
</reference>
<comment type="caution">
    <text evidence="3">The sequence shown here is derived from an EMBL/GenBank/DDBJ whole genome shotgun (WGS) entry which is preliminary data.</text>
</comment>
<evidence type="ECO:0000256" key="1">
    <source>
        <dbReference type="SAM" id="MobiDB-lite"/>
    </source>
</evidence>
<evidence type="ECO:0000259" key="2">
    <source>
        <dbReference type="Pfam" id="PF12728"/>
    </source>
</evidence>
<accession>A0ABU2L105</accession>
<feature type="region of interest" description="Disordered" evidence="1">
    <location>
        <begin position="43"/>
        <end position="73"/>
    </location>
</feature>
<protein>
    <submittedName>
        <fullName evidence="3">Helix-turn-helix domain-containing protein</fullName>
    </submittedName>
</protein>
<proteinExistence type="predicted"/>
<evidence type="ECO:0000313" key="4">
    <source>
        <dbReference type="Proteomes" id="UP001183226"/>
    </source>
</evidence>